<dbReference type="InParanoid" id="K5VYM7"/>
<evidence type="ECO:0000256" key="4">
    <source>
        <dbReference type="PIRSR" id="PIRSR000077-4"/>
    </source>
</evidence>
<reference evidence="6 7" key="1">
    <citation type="journal article" date="2012" name="BMC Genomics">
        <title>Comparative genomics of the white-rot fungi, Phanerochaete carnosa and P. chrysosporium, to elucidate the genetic basis of the distinct wood types they colonize.</title>
        <authorList>
            <person name="Suzuki H."/>
            <person name="MacDonald J."/>
            <person name="Syed K."/>
            <person name="Salamov A."/>
            <person name="Hori C."/>
            <person name="Aerts A."/>
            <person name="Henrissat B."/>
            <person name="Wiebenga A."/>
            <person name="vanKuyk P.A."/>
            <person name="Barry K."/>
            <person name="Lindquist E."/>
            <person name="LaButti K."/>
            <person name="Lapidus A."/>
            <person name="Lucas S."/>
            <person name="Coutinho P."/>
            <person name="Gong Y."/>
            <person name="Samejima M."/>
            <person name="Mahadevan R."/>
            <person name="Abou-Zaid M."/>
            <person name="de Vries R.P."/>
            <person name="Igarashi K."/>
            <person name="Yadav J.S."/>
            <person name="Grigoriev I.V."/>
            <person name="Master E.R."/>
        </authorList>
    </citation>
    <scope>NUCLEOTIDE SEQUENCE [LARGE SCALE GENOMIC DNA]</scope>
    <source>
        <strain evidence="6 7">HHB-10118-sp</strain>
    </source>
</reference>
<dbReference type="PROSITE" id="PS51352">
    <property type="entry name" value="THIOREDOXIN_2"/>
    <property type="match status" value="1"/>
</dbReference>
<feature type="active site" description="Nucleophile" evidence="3">
    <location>
        <position position="31"/>
    </location>
</feature>
<feature type="non-terminal residue" evidence="6">
    <location>
        <position position="101"/>
    </location>
</feature>
<dbReference type="OrthoDB" id="2121326at2759"/>
<keyword evidence="7" id="KW-1185">Reference proteome</keyword>
<dbReference type="SUPFAM" id="SSF52833">
    <property type="entry name" value="Thioredoxin-like"/>
    <property type="match status" value="1"/>
</dbReference>
<feature type="site" description="Contributes to redox potential value" evidence="3">
    <location>
        <position position="33"/>
    </location>
</feature>
<dbReference type="NCBIfam" id="TIGR01068">
    <property type="entry name" value="thioredoxin"/>
    <property type="match status" value="1"/>
</dbReference>
<dbReference type="Pfam" id="PF00085">
    <property type="entry name" value="Thioredoxin"/>
    <property type="match status" value="1"/>
</dbReference>
<dbReference type="Proteomes" id="UP000008370">
    <property type="component" value="Unassembled WGS sequence"/>
</dbReference>
<dbReference type="PRINTS" id="PR00421">
    <property type="entry name" value="THIOREDOXIN"/>
</dbReference>
<dbReference type="PANTHER" id="PTHR46115">
    <property type="entry name" value="THIOREDOXIN-LIKE PROTEIN 1"/>
    <property type="match status" value="1"/>
</dbReference>
<keyword evidence="2 4" id="KW-1015">Disulfide bond</keyword>
<dbReference type="GO" id="GO:0015035">
    <property type="term" value="F:protein-disulfide reductase activity"/>
    <property type="evidence" value="ECO:0007669"/>
    <property type="project" value="InterPro"/>
</dbReference>
<dbReference type="GeneID" id="18919894"/>
<evidence type="ECO:0000259" key="5">
    <source>
        <dbReference type="PROSITE" id="PS51352"/>
    </source>
</evidence>
<keyword evidence="4" id="KW-0676">Redox-active center</keyword>
<name>K5VYM7_PHACS</name>
<dbReference type="STRING" id="650164.K5VYM7"/>
<dbReference type="EMBL" id="JH930476">
    <property type="protein sequence ID" value="EKM51915.1"/>
    <property type="molecule type" value="Genomic_DNA"/>
</dbReference>
<dbReference type="Gene3D" id="3.40.30.10">
    <property type="entry name" value="Glutaredoxin"/>
    <property type="match status" value="1"/>
</dbReference>
<feature type="site" description="Contributes to redox potential value" evidence="3">
    <location>
        <position position="32"/>
    </location>
</feature>
<evidence type="ECO:0000256" key="1">
    <source>
        <dbReference type="ARBA" id="ARBA00020570"/>
    </source>
</evidence>
<dbReference type="HOGENOM" id="CLU_090389_14_0_1"/>
<dbReference type="KEGG" id="pco:PHACADRAFT_46633"/>
<evidence type="ECO:0000256" key="3">
    <source>
        <dbReference type="PIRSR" id="PIRSR000077-1"/>
    </source>
</evidence>
<evidence type="ECO:0000313" key="6">
    <source>
        <dbReference type="EMBL" id="EKM51915.1"/>
    </source>
</evidence>
<dbReference type="FunCoup" id="K5VYM7">
    <property type="interactions" value="239"/>
</dbReference>
<evidence type="ECO:0000256" key="2">
    <source>
        <dbReference type="ARBA" id="ARBA00023157"/>
    </source>
</evidence>
<accession>K5VYM7</accession>
<dbReference type="AlphaFoldDB" id="K5VYM7"/>
<feature type="active site" description="Nucleophile" evidence="3">
    <location>
        <position position="34"/>
    </location>
</feature>
<feature type="site" description="Deprotonates C-terminal active site Cys" evidence="3">
    <location>
        <position position="25"/>
    </location>
</feature>
<evidence type="ECO:0000313" key="7">
    <source>
        <dbReference type="Proteomes" id="UP000008370"/>
    </source>
</evidence>
<dbReference type="InterPro" id="IPR005746">
    <property type="entry name" value="Thioredoxin"/>
</dbReference>
<organism evidence="6 7">
    <name type="scientific">Phanerochaete carnosa (strain HHB-10118-sp)</name>
    <name type="common">White-rot fungus</name>
    <name type="synonym">Peniophora carnosa</name>
    <dbReference type="NCBI Taxonomy" id="650164"/>
    <lineage>
        <taxon>Eukaryota</taxon>
        <taxon>Fungi</taxon>
        <taxon>Dikarya</taxon>
        <taxon>Basidiomycota</taxon>
        <taxon>Agaricomycotina</taxon>
        <taxon>Agaricomycetes</taxon>
        <taxon>Polyporales</taxon>
        <taxon>Phanerochaetaceae</taxon>
        <taxon>Phanerochaete</taxon>
    </lineage>
</organism>
<dbReference type="CDD" id="cd02947">
    <property type="entry name" value="TRX_family"/>
    <property type="match status" value="1"/>
</dbReference>
<dbReference type="InterPro" id="IPR013766">
    <property type="entry name" value="Thioredoxin_domain"/>
</dbReference>
<feature type="domain" description="Thioredoxin" evidence="5">
    <location>
        <begin position="1"/>
        <end position="101"/>
    </location>
</feature>
<sequence>MPVKPVSDLSEFHQIIAKDTYTVFDFWAVWCGPCRLISPIFERLSEQFAGVEFYKVDVDAAEAIAQELSIRAMPTFALFKNGQKVKDVVGANPAALQVRVA</sequence>
<dbReference type="FunFam" id="3.40.30.10:FF:000245">
    <property type="entry name" value="Thioredoxin"/>
    <property type="match status" value="1"/>
</dbReference>
<dbReference type="InterPro" id="IPR036249">
    <property type="entry name" value="Thioredoxin-like_sf"/>
</dbReference>
<dbReference type="RefSeq" id="XP_007399284.1">
    <property type="nucleotide sequence ID" value="XM_007399222.1"/>
</dbReference>
<proteinExistence type="predicted"/>
<protein>
    <recommendedName>
        <fullName evidence="1">Thioredoxin</fullName>
    </recommendedName>
</protein>
<gene>
    <name evidence="6" type="ORF">PHACADRAFT_46633</name>
</gene>
<feature type="disulfide bond" description="Redox-active" evidence="4">
    <location>
        <begin position="31"/>
        <end position="34"/>
    </location>
</feature>
<dbReference type="PIRSF" id="PIRSF000077">
    <property type="entry name" value="Thioredoxin"/>
    <property type="match status" value="1"/>
</dbReference>